<name>A0A842HID6_9BACT</name>
<feature type="transmembrane region" description="Helical" evidence="8">
    <location>
        <begin position="105"/>
        <end position="127"/>
    </location>
</feature>
<dbReference type="GO" id="GO:0033214">
    <property type="term" value="P:siderophore-iron import into cell"/>
    <property type="evidence" value="ECO:0007669"/>
    <property type="project" value="TreeGrafter"/>
</dbReference>
<accession>A0A842HID6</accession>
<feature type="transmembrane region" description="Helical" evidence="8">
    <location>
        <begin position="12"/>
        <end position="29"/>
    </location>
</feature>
<dbReference type="PANTHER" id="PTHR30472:SF25">
    <property type="entry name" value="ABC TRANSPORTER PERMEASE PROTEIN MJ0876-RELATED"/>
    <property type="match status" value="1"/>
</dbReference>
<sequence>MNPARSHSIKTVLLVLIGLCTLAISLVSLNTGTVELTTSETTSVLAYRLGLSSEKPGILADTVVWDLRLPRIVLALAVGAGISLAGAAMQGLFRNPLADPGIIGVSSGAATGGVIAILFGGLFAASWPGFTQYALPICAMAGGVGTTFLIYRLSNIGGRTHIATMLLTGIAVNAISGALIGFVVTRFADDTQIRTITFWTLGSLAGANWHSALLVSGLTLLGAIWVLSQWRSLNAFLLGEAEAFQLGISVQRVKSGLIFVTAAMVGITVAACGIIGFVGLVVPHMIRLSLGPDHRWLLPGSVILGGAVMVLADLGARTLVAPAELQIGILTALIGGPFFLGLLLSAKRKLSI</sequence>
<keyword evidence="6 8" id="KW-1133">Transmembrane helix</keyword>
<dbReference type="Proteomes" id="UP000546464">
    <property type="component" value="Unassembled WGS sequence"/>
</dbReference>
<evidence type="ECO:0000256" key="1">
    <source>
        <dbReference type="ARBA" id="ARBA00004651"/>
    </source>
</evidence>
<feature type="transmembrane region" description="Helical" evidence="8">
    <location>
        <begin position="163"/>
        <end position="187"/>
    </location>
</feature>
<evidence type="ECO:0000256" key="3">
    <source>
        <dbReference type="ARBA" id="ARBA00022448"/>
    </source>
</evidence>
<evidence type="ECO:0000256" key="7">
    <source>
        <dbReference type="ARBA" id="ARBA00023136"/>
    </source>
</evidence>
<keyword evidence="3" id="KW-0813">Transport</keyword>
<keyword evidence="5 8" id="KW-0812">Transmembrane</keyword>
<protein>
    <submittedName>
        <fullName evidence="9">Iron ABC transporter permease</fullName>
    </submittedName>
</protein>
<comment type="similarity">
    <text evidence="2">Belongs to the binding-protein-dependent transport system permease family. FecCD subfamily.</text>
</comment>
<evidence type="ECO:0000256" key="6">
    <source>
        <dbReference type="ARBA" id="ARBA00022989"/>
    </source>
</evidence>
<feature type="transmembrane region" description="Helical" evidence="8">
    <location>
        <begin position="72"/>
        <end position="93"/>
    </location>
</feature>
<dbReference type="RefSeq" id="WP_185676690.1">
    <property type="nucleotide sequence ID" value="NZ_JACHVB010000052.1"/>
</dbReference>
<feature type="transmembrane region" description="Helical" evidence="8">
    <location>
        <begin position="327"/>
        <end position="346"/>
    </location>
</feature>
<keyword evidence="4" id="KW-1003">Cell membrane</keyword>
<keyword evidence="10" id="KW-1185">Reference proteome</keyword>
<dbReference type="Pfam" id="PF01032">
    <property type="entry name" value="FecCD"/>
    <property type="match status" value="1"/>
</dbReference>
<comment type="caution">
    <text evidence="9">The sequence shown here is derived from an EMBL/GenBank/DDBJ whole genome shotgun (WGS) entry which is preliminary data.</text>
</comment>
<dbReference type="Gene3D" id="1.10.3470.10">
    <property type="entry name" value="ABC transporter involved in vitamin B12 uptake, BtuC"/>
    <property type="match status" value="1"/>
</dbReference>
<dbReference type="PANTHER" id="PTHR30472">
    <property type="entry name" value="FERRIC ENTEROBACTIN TRANSPORT SYSTEM PERMEASE PROTEIN"/>
    <property type="match status" value="1"/>
</dbReference>
<dbReference type="GO" id="GO:0005886">
    <property type="term" value="C:plasma membrane"/>
    <property type="evidence" value="ECO:0007669"/>
    <property type="project" value="UniProtKB-SubCell"/>
</dbReference>
<dbReference type="SUPFAM" id="SSF81345">
    <property type="entry name" value="ABC transporter involved in vitamin B12 uptake, BtuC"/>
    <property type="match status" value="1"/>
</dbReference>
<dbReference type="AlphaFoldDB" id="A0A842HID6"/>
<feature type="transmembrane region" description="Helical" evidence="8">
    <location>
        <begin position="133"/>
        <end position="151"/>
    </location>
</feature>
<dbReference type="GO" id="GO:0022857">
    <property type="term" value="F:transmembrane transporter activity"/>
    <property type="evidence" value="ECO:0007669"/>
    <property type="project" value="InterPro"/>
</dbReference>
<reference evidence="9 10" key="1">
    <citation type="submission" date="2020-07" db="EMBL/GenBank/DDBJ databases">
        <authorList>
            <person name="Feng X."/>
        </authorList>
    </citation>
    <scope>NUCLEOTIDE SEQUENCE [LARGE SCALE GENOMIC DNA]</scope>
    <source>
        <strain evidence="9 10">JCM31066</strain>
    </source>
</reference>
<feature type="transmembrane region" description="Helical" evidence="8">
    <location>
        <begin position="207"/>
        <end position="227"/>
    </location>
</feature>
<feature type="transmembrane region" description="Helical" evidence="8">
    <location>
        <begin position="296"/>
        <end position="315"/>
    </location>
</feature>
<evidence type="ECO:0000256" key="8">
    <source>
        <dbReference type="SAM" id="Phobius"/>
    </source>
</evidence>
<keyword evidence="7 8" id="KW-0472">Membrane</keyword>
<gene>
    <name evidence="9" type="ORF">H5P28_15935</name>
</gene>
<dbReference type="InterPro" id="IPR000522">
    <property type="entry name" value="ABC_transptr_permease_BtuC"/>
</dbReference>
<proteinExistence type="inferred from homology"/>
<dbReference type="CDD" id="cd06550">
    <property type="entry name" value="TM_ABC_iron-siderophores_like"/>
    <property type="match status" value="1"/>
</dbReference>
<evidence type="ECO:0000256" key="5">
    <source>
        <dbReference type="ARBA" id="ARBA00022692"/>
    </source>
</evidence>
<evidence type="ECO:0000256" key="4">
    <source>
        <dbReference type="ARBA" id="ARBA00022475"/>
    </source>
</evidence>
<dbReference type="EMBL" id="JACHVB010000052">
    <property type="protein sequence ID" value="MBC2595758.1"/>
    <property type="molecule type" value="Genomic_DNA"/>
</dbReference>
<dbReference type="InterPro" id="IPR037294">
    <property type="entry name" value="ABC_BtuC-like"/>
</dbReference>
<evidence type="ECO:0000313" key="10">
    <source>
        <dbReference type="Proteomes" id="UP000546464"/>
    </source>
</evidence>
<evidence type="ECO:0000256" key="2">
    <source>
        <dbReference type="ARBA" id="ARBA00007935"/>
    </source>
</evidence>
<feature type="transmembrane region" description="Helical" evidence="8">
    <location>
        <begin position="257"/>
        <end position="284"/>
    </location>
</feature>
<evidence type="ECO:0000313" key="9">
    <source>
        <dbReference type="EMBL" id="MBC2595758.1"/>
    </source>
</evidence>
<comment type="subcellular location">
    <subcellularLocation>
        <location evidence="1">Cell membrane</location>
        <topology evidence="1">Multi-pass membrane protein</topology>
    </subcellularLocation>
</comment>
<organism evidence="9 10">
    <name type="scientific">Ruficoccus amylovorans</name>
    <dbReference type="NCBI Taxonomy" id="1804625"/>
    <lineage>
        <taxon>Bacteria</taxon>
        <taxon>Pseudomonadati</taxon>
        <taxon>Verrucomicrobiota</taxon>
        <taxon>Opitutia</taxon>
        <taxon>Puniceicoccales</taxon>
        <taxon>Cerasicoccaceae</taxon>
        <taxon>Ruficoccus</taxon>
    </lineage>
</organism>
<dbReference type="FunFam" id="1.10.3470.10:FF:000001">
    <property type="entry name" value="Vitamin B12 ABC transporter permease BtuC"/>
    <property type="match status" value="1"/>
</dbReference>